<evidence type="ECO:0000256" key="2">
    <source>
        <dbReference type="SAM" id="MobiDB-lite"/>
    </source>
</evidence>
<organism evidence="3 4">
    <name type="scientific">Pelagomonas calceolata</name>
    <dbReference type="NCBI Taxonomy" id="35677"/>
    <lineage>
        <taxon>Eukaryota</taxon>
        <taxon>Sar</taxon>
        <taxon>Stramenopiles</taxon>
        <taxon>Ochrophyta</taxon>
        <taxon>Pelagophyceae</taxon>
        <taxon>Pelagomonadales</taxon>
        <taxon>Pelagomonadaceae</taxon>
        <taxon>Pelagomonas</taxon>
    </lineage>
</organism>
<accession>A0A8J2SJG1</accession>
<dbReference type="InterPro" id="IPR011989">
    <property type="entry name" value="ARM-like"/>
</dbReference>
<dbReference type="AlphaFoldDB" id="A0A8J2SJG1"/>
<dbReference type="PANTHER" id="PTHR10257">
    <property type="entry name" value="SERINE/THREONINE PROTEIN PHOSPHATASE 2A PP2A REGULATORY SUBUNIT B"/>
    <property type="match status" value="1"/>
</dbReference>
<reference evidence="3" key="1">
    <citation type="submission" date="2021-11" db="EMBL/GenBank/DDBJ databases">
        <authorList>
            <consortium name="Genoscope - CEA"/>
            <person name="William W."/>
        </authorList>
    </citation>
    <scope>NUCLEOTIDE SEQUENCE</scope>
</reference>
<evidence type="ECO:0000256" key="1">
    <source>
        <dbReference type="PIRNR" id="PIRNR028043"/>
    </source>
</evidence>
<dbReference type="PANTHER" id="PTHR10257:SF3">
    <property type="entry name" value="SERINE_THREONINE-PROTEIN PHOSPHATASE 2A 56 KDA REGULATORY SUBUNIT GAMMA ISOFORM"/>
    <property type="match status" value="1"/>
</dbReference>
<gene>
    <name evidence="3" type="ORF">PECAL_3P18970</name>
</gene>
<dbReference type="InterPro" id="IPR016024">
    <property type="entry name" value="ARM-type_fold"/>
</dbReference>
<sequence length="455" mass="52731">MVVNIFTKQIRQQEDETGRGHTPNSLHGVISPRNEELPQLRDYPSAKREALFDQKLELCSHVFSFEDAASNKKEKEVKRQTLLELVDYVNTSAGQKIFTEASMPAIMNCVRANICRSLPPQTEDYDPEEDEPILEPSWPHLQVVYEFFLRFVVSSEVNAKVAKKYVDANFCYSAGRLIELFDSEDPRERDYLKTILHRIYGKFMSHRSFIRKTISNVFYRFVYETERHNGVGELLEILGSIINGFAIPLKREHLQFLQYALIPLHIPKCVTLYHQQLSYCVIQFVEKDPDTAVPILNGLIRYWPWSSSAKQVLVMNELEEILELLGHEPLLVVRDTLFELIRKCLSSEHFQVTERTLFLWNNDQLINHGCLSKQHAPTLLPIIYTALVDKAEKHWNATVEGLATNVLKVYQDFDMKTYNACRERAEDQAATKIQTEAMTQARWEQIYALAGKMEP</sequence>
<dbReference type="Gene3D" id="1.25.10.10">
    <property type="entry name" value="Leucine-rich Repeat Variant"/>
    <property type="match status" value="1"/>
</dbReference>
<dbReference type="Pfam" id="PF01603">
    <property type="entry name" value="B56"/>
    <property type="match status" value="1"/>
</dbReference>
<dbReference type="OrthoDB" id="10264446at2759"/>
<protein>
    <recommendedName>
        <fullName evidence="1">Serine/threonine protein phosphatase 2A regulatory subunit</fullName>
    </recommendedName>
</protein>
<dbReference type="SUPFAM" id="SSF48371">
    <property type="entry name" value="ARM repeat"/>
    <property type="match status" value="1"/>
</dbReference>
<proteinExistence type="inferred from homology"/>
<dbReference type="EMBL" id="CAKKNE010000003">
    <property type="protein sequence ID" value="CAH0371931.1"/>
    <property type="molecule type" value="Genomic_DNA"/>
</dbReference>
<evidence type="ECO:0000313" key="3">
    <source>
        <dbReference type="EMBL" id="CAH0371931.1"/>
    </source>
</evidence>
<feature type="region of interest" description="Disordered" evidence="2">
    <location>
        <begin position="11"/>
        <end position="30"/>
    </location>
</feature>
<keyword evidence="4" id="KW-1185">Reference proteome</keyword>
<comment type="similarity">
    <text evidence="1">Belongs to the phosphatase 2A regulatory subunit.</text>
</comment>
<dbReference type="FunFam" id="1.25.10.10:FF:000353">
    <property type="entry name" value="Serine/threonine-protein phosphatase 2A 56 kDa regulatory subunit"/>
    <property type="match status" value="1"/>
</dbReference>
<comment type="caution">
    <text evidence="3">The sequence shown here is derived from an EMBL/GenBank/DDBJ whole genome shotgun (WGS) entry which is preliminary data.</text>
</comment>
<dbReference type="GO" id="GO:0000159">
    <property type="term" value="C:protein phosphatase type 2A complex"/>
    <property type="evidence" value="ECO:0007669"/>
    <property type="project" value="UniProtKB-UniRule"/>
</dbReference>
<evidence type="ECO:0000313" key="4">
    <source>
        <dbReference type="Proteomes" id="UP000789595"/>
    </source>
</evidence>
<dbReference type="PIRSF" id="PIRSF028043">
    <property type="entry name" value="PP2A_B56"/>
    <property type="match status" value="1"/>
</dbReference>
<name>A0A8J2SJG1_9STRA</name>
<dbReference type="Proteomes" id="UP000789595">
    <property type="component" value="Unassembled WGS sequence"/>
</dbReference>
<dbReference type="GO" id="GO:0007165">
    <property type="term" value="P:signal transduction"/>
    <property type="evidence" value="ECO:0007669"/>
    <property type="project" value="InterPro"/>
</dbReference>
<dbReference type="GO" id="GO:0019888">
    <property type="term" value="F:protein phosphatase regulator activity"/>
    <property type="evidence" value="ECO:0007669"/>
    <property type="project" value="UniProtKB-UniRule"/>
</dbReference>
<dbReference type="InterPro" id="IPR002554">
    <property type="entry name" value="PP2A_B56"/>
</dbReference>